<evidence type="ECO:0000256" key="2">
    <source>
        <dbReference type="ARBA" id="ARBA00006503"/>
    </source>
</evidence>
<dbReference type="InterPro" id="IPR017970">
    <property type="entry name" value="Homeobox_CS"/>
</dbReference>
<sequence>MLAPSTVAGNAFTIDSILNRPGPACFQANHRPSPYFHYPALHASHHDLLGAYHHPFSGLLSPVDLARAGSQKRKRRHRTIFTEEQLERLEETFQKTHYPDVMMREELANKVDLKEERVEVWFKNRRAKWRKQKRELEAADKRTGDSSSSAKSKPTTHAPEVAKSIASVDEDEQEDSICVDEEEREAAAHEDKEEAVFAASSSFQQQRRSSLQDNDGSYLDLRQGPALPTGNLSRIYSPGTRPRSQDTGETSVCHEDYSEEELSP</sequence>
<dbReference type="InterPro" id="IPR001356">
    <property type="entry name" value="HD"/>
</dbReference>
<feature type="region of interest" description="Disordered" evidence="8">
    <location>
        <begin position="132"/>
        <end position="264"/>
    </location>
</feature>
<evidence type="ECO:0000256" key="7">
    <source>
        <dbReference type="RuleBase" id="RU000682"/>
    </source>
</evidence>
<dbReference type="GO" id="GO:0005634">
    <property type="term" value="C:nucleus"/>
    <property type="evidence" value="ECO:0007669"/>
    <property type="project" value="UniProtKB-SubCell"/>
</dbReference>
<evidence type="ECO:0000256" key="3">
    <source>
        <dbReference type="ARBA" id="ARBA00023125"/>
    </source>
</evidence>
<protein>
    <recommendedName>
        <fullName evidence="9">Homeobox domain-containing protein</fullName>
    </recommendedName>
</protein>
<feature type="compositionally biased region" description="Basic and acidic residues" evidence="8">
    <location>
        <begin position="134"/>
        <end position="144"/>
    </location>
</feature>
<feature type="DNA-binding region" description="Homeobox" evidence="6">
    <location>
        <begin position="74"/>
        <end position="133"/>
    </location>
</feature>
<dbReference type="InterPro" id="IPR009057">
    <property type="entry name" value="Homeodomain-like_sf"/>
</dbReference>
<dbReference type="GO" id="GO:0000981">
    <property type="term" value="F:DNA-binding transcription factor activity, RNA polymerase II-specific"/>
    <property type="evidence" value="ECO:0007669"/>
    <property type="project" value="InterPro"/>
</dbReference>
<reference evidence="10" key="1">
    <citation type="submission" date="2021-04" db="EMBL/GenBank/DDBJ databases">
        <authorList>
            <consortium name="Molecular Ecology Group"/>
        </authorList>
    </citation>
    <scope>NUCLEOTIDE SEQUENCE</scope>
</reference>
<gene>
    <name evidence="10" type="ORF">CUNI_LOCUS7533</name>
</gene>
<name>A0A8S3Z1V7_9EUPU</name>
<evidence type="ECO:0000256" key="6">
    <source>
        <dbReference type="PROSITE-ProRule" id="PRU00108"/>
    </source>
</evidence>
<proteinExistence type="inferred from homology"/>
<feature type="compositionally biased region" description="Polar residues" evidence="8">
    <location>
        <begin position="145"/>
        <end position="155"/>
    </location>
</feature>
<accession>A0A8S3Z1V7</accession>
<dbReference type="PANTHER" id="PTHR24329">
    <property type="entry name" value="HOMEOBOX PROTEIN ARISTALESS"/>
    <property type="match status" value="1"/>
</dbReference>
<dbReference type="PROSITE" id="PS00027">
    <property type="entry name" value="HOMEOBOX_1"/>
    <property type="match status" value="1"/>
</dbReference>
<keyword evidence="11" id="KW-1185">Reference proteome</keyword>
<dbReference type="PROSITE" id="PS50071">
    <property type="entry name" value="HOMEOBOX_2"/>
    <property type="match status" value="1"/>
</dbReference>
<evidence type="ECO:0000256" key="4">
    <source>
        <dbReference type="ARBA" id="ARBA00023155"/>
    </source>
</evidence>
<dbReference type="EMBL" id="CAJHNH020001202">
    <property type="protein sequence ID" value="CAG5121975.1"/>
    <property type="molecule type" value="Genomic_DNA"/>
</dbReference>
<evidence type="ECO:0000313" key="10">
    <source>
        <dbReference type="EMBL" id="CAG5121975.1"/>
    </source>
</evidence>
<dbReference type="OrthoDB" id="6159439at2759"/>
<dbReference type="AlphaFoldDB" id="A0A8S3Z1V7"/>
<dbReference type="Proteomes" id="UP000678393">
    <property type="component" value="Unassembled WGS sequence"/>
</dbReference>
<dbReference type="Gene3D" id="1.10.10.60">
    <property type="entry name" value="Homeodomain-like"/>
    <property type="match status" value="1"/>
</dbReference>
<dbReference type="SUPFAM" id="SSF46689">
    <property type="entry name" value="Homeodomain-like"/>
    <property type="match status" value="1"/>
</dbReference>
<dbReference type="CDD" id="cd00086">
    <property type="entry name" value="homeodomain"/>
    <property type="match status" value="1"/>
</dbReference>
<comment type="similarity">
    <text evidence="2">Belongs to the paired homeobox family. Bicoid subfamily.</text>
</comment>
<keyword evidence="4 6" id="KW-0371">Homeobox</keyword>
<feature type="compositionally biased region" description="Basic and acidic residues" evidence="8">
    <location>
        <begin position="185"/>
        <end position="195"/>
    </location>
</feature>
<evidence type="ECO:0000256" key="8">
    <source>
        <dbReference type="SAM" id="MobiDB-lite"/>
    </source>
</evidence>
<evidence type="ECO:0000313" key="11">
    <source>
        <dbReference type="Proteomes" id="UP000678393"/>
    </source>
</evidence>
<dbReference type="PANTHER" id="PTHR24329:SF516">
    <property type="entry name" value="HOMEOBOX PROTEIN GOOSECOID"/>
    <property type="match status" value="1"/>
</dbReference>
<evidence type="ECO:0000259" key="9">
    <source>
        <dbReference type="PROSITE" id="PS50071"/>
    </source>
</evidence>
<comment type="subcellular location">
    <subcellularLocation>
        <location evidence="1 6 7">Nucleus</location>
    </subcellularLocation>
</comment>
<keyword evidence="5 6" id="KW-0539">Nucleus</keyword>
<feature type="compositionally biased region" description="Low complexity" evidence="8">
    <location>
        <begin position="197"/>
        <end position="209"/>
    </location>
</feature>
<feature type="domain" description="Homeobox" evidence="9">
    <location>
        <begin position="72"/>
        <end position="132"/>
    </location>
</feature>
<dbReference type="GO" id="GO:0000977">
    <property type="term" value="F:RNA polymerase II transcription regulatory region sequence-specific DNA binding"/>
    <property type="evidence" value="ECO:0007669"/>
    <property type="project" value="TreeGrafter"/>
</dbReference>
<comment type="caution">
    <text evidence="10">The sequence shown here is derived from an EMBL/GenBank/DDBJ whole genome shotgun (WGS) entry which is preliminary data.</text>
</comment>
<organism evidence="10 11">
    <name type="scientific">Candidula unifasciata</name>
    <dbReference type="NCBI Taxonomy" id="100452"/>
    <lineage>
        <taxon>Eukaryota</taxon>
        <taxon>Metazoa</taxon>
        <taxon>Spiralia</taxon>
        <taxon>Lophotrochozoa</taxon>
        <taxon>Mollusca</taxon>
        <taxon>Gastropoda</taxon>
        <taxon>Heterobranchia</taxon>
        <taxon>Euthyneura</taxon>
        <taxon>Panpulmonata</taxon>
        <taxon>Eupulmonata</taxon>
        <taxon>Stylommatophora</taxon>
        <taxon>Helicina</taxon>
        <taxon>Helicoidea</taxon>
        <taxon>Geomitridae</taxon>
        <taxon>Candidula</taxon>
    </lineage>
</organism>
<dbReference type="Pfam" id="PF00046">
    <property type="entry name" value="Homeodomain"/>
    <property type="match status" value="1"/>
</dbReference>
<dbReference type="InterPro" id="IPR050649">
    <property type="entry name" value="Paired_Homeobox_TFs"/>
</dbReference>
<dbReference type="SMART" id="SM00389">
    <property type="entry name" value="HOX"/>
    <property type="match status" value="1"/>
</dbReference>
<evidence type="ECO:0000256" key="1">
    <source>
        <dbReference type="ARBA" id="ARBA00004123"/>
    </source>
</evidence>
<evidence type="ECO:0000256" key="5">
    <source>
        <dbReference type="ARBA" id="ARBA00023242"/>
    </source>
</evidence>
<dbReference type="FunFam" id="1.10.10.60:FF:000223">
    <property type="entry name" value="Goosecoid homeobox 2"/>
    <property type="match status" value="1"/>
</dbReference>
<keyword evidence="3 6" id="KW-0238">DNA-binding</keyword>
<feature type="compositionally biased region" description="Acidic residues" evidence="8">
    <location>
        <begin position="168"/>
        <end position="184"/>
    </location>
</feature>